<dbReference type="AlphaFoldDB" id="A0A8S2NQM5"/>
<dbReference type="SMART" id="SM00361">
    <property type="entry name" value="RRM_1"/>
    <property type="match status" value="3"/>
</dbReference>
<dbReference type="Pfam" id="PF00076">
    <property type="entry name" value="RRM_1"/>
    <property type="match status" value="4"/>
</dbReference>
<keyword evidence="8" id="KW-0539">Nucleus</keyword>
<dbReference type="FunFam" id="3.30.70.330:FF:000651">
    <property type="entry name" value="Poly(A) binding protein cytoplasmic 1 like"/>
    <property type="match status" value="1"/>
</dbReference>
<dbReference type="InterPro" id="IPR029019">
    <property type="entry name" value="HEX_eukaryotic_N"/>
</dbReference>
<dbReference type="GO" id="GO:0005634">
    <property type="term" value="C:nucleus"/>
    <property type="evidence" value="ECO:0007669"/>
    <property type="project" value="UniProtKB-SubCell"/>
</dbReference>
<organism evidence="11 12">
    <name type="scientific">Rotaria magnacalcarata</name>
    <dbReference type="NCBI Taxonomy" id="392030"/>
    <lineage>
        <taxon>Eukaryota</taxon>
        <taxon>Metazoa</taxon>
        <taxon>Spiralia</taxon>
        <taxon>Gnathifera</taxon>
        <taxon>Rotifera</taxon>
        <taxon>Eurotatoria</taxon>
        <taxon>Bdelloidea</taxon>
        <taxon>Philodinida</taxon>
        <taxon>Philodinidae</taxon>
        <taxon>Rotaria</taxon>
    </lineage>
</organism>
<proteinExistence type="inferred from homology"/>
<dbReference type="GO" id="GO:0016787">
    <property type="term" value="F:hydrolase activity"/>
    <property type="evidence" value="ECO:0007669"/>
    <property type="project" value="UniProtKB-KW"/>
</dbReference>
<dbReference type="Pfam" id="PF14845">
    <property type="entry name" value="Glycohydro_20b2"/>
    <property type="match status" value="1"/>
</dbReference>
<feature type="domain" description="RRM" evidence="10">
    <location>
        <begin position="104"/>
        <end position="181"/>
    </location>
</feature>
<dbReference type="SUPFAM" id="SSF55545">
    <property type="entry name" value="beta-N-acetylhexosaminidase-like domain"/>
    <property type="match status" value="1"/>
</dbReference>
<feature type="domain" description="RRM" evidence="10">
    <location>
        <begin position="195"/>
        <end position="272"/>
    </location>
</feature>
<dbReference type="CDD" id="cd12378">
    <property type="entry name" value="RRM1_I_PABPs"/>
    <property type="match status" value="1"/>
</dbReference>
<dbReference type="Gene3D" id="3.30.379.10">
    <property type="entry name" value="Chitobiase/beta-hexosaminidase domain 2-like"/>
    <property type="match status" value="1"/>
</dbReference>
<evidence type="ECO:0000256" key="6">
    <source>
        <dbReference type="ARBA" id="ARBA00022801"/>
    </source>
</evidence>
<evidence type="ECO:0000256" key="3">
    <source>
        <dbReference type="ARBA" id="ARBA00008557"/>
    </source>
</evidence>
<dbReference type="CDD" id="cd12380">
    <property type="entry name" value="RRM3_I_PABPs"/>
    <property type="match status" value="1"/>
</dbReference>
<reference evidence="11" key="1">
    <citation type="submission" date="2021-02" db="EMBL/GenBank/DDBJ databases">
        <authorList>
            <person name="Nowell W R."/>
        </authorList>
    </citation>
    <scope>NUCLEOTIDE SEQUENCE</scope>
</reference>
<evidence type="ECO:0000313" key="11">
    <source>
        <dbReference type="EMBL" id="CAF4014203.1"/>
    </source>
</evidence>
<dbReference type="InterPro" id="IPR034364">
    <property type="entry name" value="PABP_RRM1"/>
</dbReference>
<dbReference type="InterPro" id="IPR045305">
    <property type="entry name" value="RRM2_I_PABPs"/>
</dbReference>
<evidence type="ECO:0000256" key="9">
    <source>
        <dbReference type="PROSITE-ProRule" id="PRU00176"/>
    </source>
</evidence>
<evidence type="ECO:0000256" key="1">
    <source>
        <dbReference type="ARBA" id="ARBA00004123"/>
    </source>
</evidence>
<protein>
    <recommendedName>
        <fullName evidence="10">RRM domain-containing protein</fullName>
    </recommendedName>
</protein>
<dbReference type="FunFam" id="3.30.70.330:FF:000021">
    <property type="entry name" value="Polyadenylate-binding protein"/>
    <property type="match status" value="1"/>
</dbReference>
<dbReference type="InterPro" id="IPR003954">
    <property type="entry name" value="RRM_euk-type"/>
</dbReference>
<dbReference type="CDD" id="cd12381">
    <property type="entry name" value="RRM4_I_PABPs"/>
    <property type="match status" value="1"/>
</dbReference>
<keyword evidence="7 9" id="KW-0694">RNA-binding</keyword>
<dbReference type="NCBIfam" id="TIGR01628">
    <property type="entry name" value="PABP-1234"/>
    <property type="match status" value="1"/>
</dbReference>
<dbReference type="Proteomes" id="UP000676336">
    <property type="component" value="Unassembled WGS sequence"/>
</dbReference>
<evidence type="ECO:0000256" key="8">
    <source>
        <dbReference type="ARBA" id="ARBA00023242"/>
    </source>
</evidence>
<evidence type="ECO:0000256" key="2">
    <source>
        <dbReference type="ARBA" id="ARBA00004496"/>
    </source>
</evidence>
<keyword evidence="6" id="KW-0378">Hydrolase</keyword>
<evidence type="ECO:0000256" key="7">
    <source>
        <dbReference type="ARBA" id="ARBA00022884"/>
    </source>
</evidence>
<evidence type="ECO:0000256" key="5">
    <source>
        <dbReference type="ARBA" id="ARBA00022737"/>
    </source>
</evidence>
<dbReference type="EMBL" id="CAJOBI010004829">
    <property type="protein sequence ID" value="CAF4014203.1"/>
    <property type="molecule type" value="Genomic_DNA"/>
</dbReference>
<dbReference type="InterPro" id="IPR006515">
    <property type="entry name" value="PABP_1234"/>
</dbReference>
<comment type="similarity">
    <text evidence="3">Belongs to the polyadenylate-binding protein type-1 family.</text>
</comment>
<evidence type="ECO:0000256" key="4">
    <source>
        <dbReference type="ARBA" id="ARBA00022490"/>
    </source>
</evidence>
<dbReference type="InterPro" id="IPR029018">
    <property type="entry name" value="Hex-like_dom2"/>
</dbReference>
<dbReference type="CDD" id="cd12379">
    <property type="entry name" value="RRM2_I_PABPs"/>
    <property type="match status" value="1"/>
</dbReference>
<dbReference type="GO" id="GO:0005737">
    <property type="term" value="C:cytoplasm"/>
    <property type="evidence" value="ECO:0007669"/>
    <property type="project" value="UniProtKB-SubCell"/>
</dbReference>
<dbReference type="SUPFAM" id="SSF54928">
    <property type="entry name" value="RNA-binding domain, RBD"/>
    <property type="match status" value="3"/>
</dbReference>
<keyword evidence="4" id="KW-0963">Cytoplasm</keyword>
<dbReference type="FunFam" id="3.30.70.330:FF:000091">
    <property type="entry name" value="Polyadenylate-binding protein"/>
    <property type="match status" value="1"/>
</dbReference>
<gene>
    <name evidence="11" type="ORF">SMN809_LOCUS12644</name>
</gene>
<accession>A0A8S2NQM5</accession>
<dbReference type="SMART" id="SM00360">
    <property type="entry name" value="RRM"/>
    <property type="match status" value="4"/>
</dbReference>
<comment type="caution">
    <text evidence="11">The sequence shown here is derived from an EMBL/GenBank/DDBJ whole genome shotgun (WGS) entry which is preliminary data.</text>
</comment>
<sequence length="596" mass="67269">MAATNTGAGGPSYPMASLYVGDLHADVTEAMLFDKFASAGPVLSIRVCRDMITRRSLGYAYVNFQQPADAERALDTMNFDVLRGRPLRIMWSQRDPALRKSGVGNVFIKNLDKNIDNKSLYDTFSAFGNILSCKIMTDENGQSKGFGFVHFETQEAADSAINKVNGMLLADKKVFVGRFLSRTQRDGDSGPRKFTNIFVKNFGDQLDEEKFRELFSKYGKITSLKLVSDDSGHCKGFGFCSFDTPDEAEQAVQNLNGFTVGDKQIYVGRFQKKNERQSEIKRKKELQRQERMNKYQGVNLYIKNLDDTIDDERLRKEFAKFGSITSAKIMSENGRSKGFGFVCFSAPDEATKAVTEMNGSIVGSKPLYVALAQRKEERRMHLANQHMQRITTTRVPPPMQLPFPNNMPGMMSYLPTPMGPSQPRNFYPPTAMPGYRPTPPEIQFLAVRLPLQVKHPEFQGQPSPPNAVWPHPQQMTVSKDLLYIRPHDLKIDSNIRSCDIIAKAIQRYEPIFFPPKLVMNSPPSSANNILQSLTLNIPANSQCEKYIQQNSNESYTLTISRQTATVEATTVWGLLRGLETFSQLIYIDQQNYVRSH</sequence>
<name>A0A8S2NQM5_9BILA</name>
<feature type="domain" description="RRM" evidence="10">
    <location>
        <begin position="16"/>
        <end position="94"/>
    </location>
</feature>
<dbReference type="InterPro" id="IPR035979">
    <property type="entry name" value="RBD_domain_sf"/>
</dbReference>
<dbReference type="InterPro" id="IPR012677">
    <property type="entry name" value="Nucleotide-bd_a/b_plait_sf"/>
</dbReference>
<evidence type="ECO:0000313" key="12">
    <source>
        <dbReference type="Proteomes" id="UP000676336"/>
    </source>
</evidence>
<dbReference type="Gene3D" id="3.30.70.330">
    <property type="match status" value="4"/>
</dbReference>
<comment type="subcellular location">
    <subcellularLocation>
        <location evidence="2">Cytoplasm</location>
    </subcellularLocation>
    <subcellularLocation>
        <location evidence="1">Nucleus</location>
    </subcellularLocation>
</comment>
<dbReference type="PANTHER" id="PTHR24012">
    <property type="entry name" value="RNA BINDING PROTEIN"/>
    <property type="match status" value="1"/>
</dbReference>
<dbReference type="InterPro" id="IPR000504">
    <property type="entry name" value="RRM_dom"/>
</dbReference>
<dbReference type="FunFam" id="3.30.70.330:FF:000003">
    <property type="entry name" value="Polyadenylate-binding protein"/>
    <property type="match status" value="1"/>
</dbReference>
<keyword evidence="5" id="KW-0677">Repeat</keyword>
<dbReference type="PROSITE" id="PS50102">
    <property type="entry name" value="RRM"/>
    <property type="match status" value="4"/>
</dbReference>
<evidence type="ECO:0000259" key="10">
    <source>
        <dbReference type="PROSITE" id="PS50102"/>
    </source>
</evidence>
<dbReference type="GO" id="GO:0003723">
    <property type="term" value="F:RNA binding"/>
    <property type="evidence" value="ECO:0007669"/>
    <property type="project" value="UniProtKB-UniRule"/>
</dbReference>
<feature type="domain" description="RRM" evidence="10">
    <location>
        <begin position="298"/>
        <end position="374"/>
    </location>
</feature>